<dbReference type="Gene3D" id="3.40.50.150">
    <property type="entry name" value="Vaccinia Virus protein VP39"/>
    <property type="match status" value="1"/>
</dbReference>
<accession>A0A9W9PWP6</accession>
<dbReference type="Proteomes" id="UP001147746">
    <property type="component" value="Unassembled WGS sequence"/>
</dbReference>
<dbReference type="PANTHER" id="PTHR43397">
    <property type="entry name" value="ERGOTHIONEINE BIOSYNTHESIS PROTEIN 1"/>
    <property type="match status" value="1"/>
</dbReference>
<dbReference type="PIRSF" id="PIRSF018005">
    <property type="entry name" value="UCP018005"/>
    <property type="match status" value="1"/>
</dbReference>
<dbReference type="InterPro" id="IPR051128">
    <property type="entry name" value="EgtD_Methyltrsf_superfamily"/>
</dbReference>
<evidence type="ECO:0000259" key="4">
    <source>
        <dbReference type="Pfam" id="PF10017"/>
    </source>
</evidence>
<comment type="caution">
    <text evidence="5">The sequence shown here is derived from an EMBL/GenBank/DDBJ whole genome shotgun (WGS) entry which is preliminary data.</text>
</comment>
<evidence type="ECO:0000313" key="5">
    <source>
        <dbReference type="EMBL" id="KAJ5315852.1"/>
    </source>
</evidence>
<reference evidence="5" key="1">
    <citation type="submission" date="2022-12" db="EMBL/GenBank/DDBJ databases">
        <authorList>
            <person name="Petersen C."/>
        </authorList>
    </citation>
    <scope>NUCLEOTIDE SEQUENCE</scope>
    <source>
        <strain evidence="5">IBT 21472</strain>
    </source>
</reference>
<evidence type="ECO:0000256" key="2">
    <source>
        <dbReference type="ARBA" id="ARBA00022603"/>
    </source>
</evidence>
<dbReference type="AlphaFoldDB" id="A0A9W9PWP6"/>
<dbReference type="EMBL" id="JAPZBO010000005">
    <property type="protein sequence ID" value="KAJ5315852.1"/>
    <property type="molecule type" value="Genomic_DNA"/>
</dbReference>
<reference evidence="5" key="2">
    <citation type="journal article" date="2023" name="IMA Fungus">
        <title>Comparative genomic study of the Penicillium genus elucidates a diverse pangenome and 15 lateral gene transfer events.</title>
        <authorList>
            <person name="Petersen C."/>
            <person name="Sorensen T."/>
            <person name="Nielsen M.R."/>
            <person name="Sondergaard T.E."/>
            <person name="Sorensen J.L."/>
            <person name="Fitzpatrick D.A."/>
            <person name="Frisvad J.C."/>
            <person name="Nielsen K.L."/>
        </authorList>
    </citation>
    <scope>NUCLEOTIDE SEQUENCE</scope>
    <source>
        <strain evidence="5">IBT 21472</strain>
    </source>
</reference>
<feature type="domain" description="Histidine-specific methyltransferase SAM-dependent" evidence="4">
    <location>
        <begin position="31"/>
        <end position="339"/>
    </location>
</feature>
<dbReference type="NCBIfam" id="TIGR03439">
    <property type="entry name" value="methyl_EasF"/>
    <property type="match status" value="1"/>
</dbReference>
<dbReference type="InterPro" id="IPR017805">
    <property type="entry name" value="SAM_MeTrfase_EasF-type_put"/>
</dbReference>
<dbReference type="InterPro" id="IPR017804">
    <property type="entry name" value="MeTrfase_EgtD-like"/>
</dbReference>
<dbReference type="GO" id="GO:0032259">
    <property type="term" value="P:methylation"/>
    <property type="evidence" value="ECO:0007669"/>
    <property type="project" value="UniProtKB-KW"/>
</dbReference>
<evidence type="ECO:0000313" key="6">
    <source>
        <dbReference type="Proteomes" id="UP001147746"/>
    </source>
</evidence>
<dbReference type="Pfam" id="PF10017">
    <property type="entry name" value="Methyltransf_33"/>
    <property type="match status" value="1"/>
</dbReference>
<comment type="similarity">
    <text evidence="1">Belongs to the methyltransferase superfamily.</text>
</comment>
<sequence>MLIETNKMHNRNATMEVLEIRLQGEDSTNLREELVASLTRPASYRSIPSILLWDDRGQELFEDIMNCPQYYPFRAELALLSGYSSQMVTATGQSRLIIELGAGNCKKTLAYLTALEKRRIPTAYFAVDIAPDSLTNSLAQLSENMSSFQYVICHGMLGSYDDCVQLLEDNDAFGAEDVLFLWFGNSITNLPWKKATELINHLLCTKSRRTKLLLSVDGCRSEELILTAYDLPGGQSRQFIQNGLTHANAVLGDEVFDCADWDFEGSWDPVSAMHNSYHVAKRDLTIQVDGQTVPFTKGEKLHGIMSGKWDSEIVGRLCEAAGVTVERHWTRPVDNFGKSMTLVLMEMY</sequence>
<name>A0A9W9PWP6_9EURO</name>
<dbReference type="GO" id="GO:0008168">
    <property type="term" value="F:methyltransferase activity"/>
    <property type="evidence" value="ECO:0007669"/>
    <property type="project" value="UniProtKB-KW"/>
</dbReference>
<keyword evidence="2 5" id="KW-0489">Methyltransferase</keyword>
<keyword evidence="6" id="KW-1185">Reference proteome</keyword>
<proteinExistence type="inferred from homology"/>
<dbReference type="InterPro" id="IPR019257">
    <property type="entry name" value="MeTrfase_dom"/>
</dbReference>
<organism evidence="5 6">
    <name type="scientific">Penicillium atrosanguineum</name>
    <dbReference type="NCBI Taxonomy" id="1132637"/>
    <lineage>
        <taxon>Eukaryota</taxon>
        <taxon>Fungi</taxon>
        <taxon>Dikarya</taxon>
        <taxon>Ascomycota</taxon>
        <taxon>Pezizomycotina</taxon>
        <taxon>Eurotiomycetes</taxon>
        <taxon>Eurotiomycetidae</taxon>
        <taxon>Eurotiales</taxon>
        <taxon>Aspergillaceae</taxon>
        <taxon>Penicillium</taxon>
    </lineage>
</organism>
<evidence type="ECO:0000256" key="3">
    <source>
        <dbReference type="ARBA" id="ARBA00022679"/>
    </source>
</evidence>
<dbReference type="InterPro" id="IPR029063">
    <property type="entry name" value="SAM-dependent_MTases_sf"/>
</dbReference>
<keyword evidence="3" id="KW-0808">Transferase</keyword>
<dbReference type="PANTHER" id="PTHR43397:SF2">
    <property type="entry name" value="HISTIDINE-SPECIFIC METHYLTRANSFERASE SAM-DEPENDENT DOMAIN-CONTAINING PROTEIN"/>
    <property type="match status" value="1"/>
</dbReference>
<protein>
    <submittedName>
        <fullName evidence="5">Histidine-specific methyltransferase</fullName>
    </submittedName>
</protein>
<gene>
    <name evidence="5" type="ORF">N7476_006159</name>
</gene>
<evidence type="ECO:0000256" key="1">
    <source>
        <dbReference type="ARBA" id="ARBA00008361"/>
    </source>
</evidence>